<evidence type="ECO:0000313" key="45">
    <source>
        <dbReference type="Proteomes" id="UP000244722"/>
    </source>
</evidence>
<keyword evidence="14" id="KW-0492">Microsome</keyword>
<evidence type="ECO:0000256" key="2">
    <source>
        <dbReference type="ARBA" id="ARBA00004389"/>
    </source>
</evidence>
<organism evidence="44 45">
    <name type="scientific">Tuber borchii</name>
    <name type="common">White truffle</name>
    <dbReference type="NCBI Taxonomy" id="42251"/>
    <lineage>
        <taxon>Eukaryota</taxon>
        <taxon>Fungi</taxon>
        <taxon>Dikarya</taxon>
        <taxon>Ascomycota</taxon>
        <taxon>Pezizomycotina</taxon>
        <taxon>Pezizomycetes</taxon>
        <taxon>Pezizales</taxon>
        <taxon>Tuberaceae</taxon>
        <taxon>Tuber</taxon>
    </lineage>
</organism>
<dbReference type="InterPro" id="IPR036188">
    <property type="entry name" value="FAD/NAD-bd_sf"/>
</dbReference>
<evidence type="ECO:0000256" key="34">
    <source>
        <dbReference type="ARBA" id="ARBA00047855"/>
    </source>
</evidence>
<dbReference type="OrthoDB" id="66881at2759"/>
<accession>A0A2T6ZMM9</accession>
<evidence type="ECO:0000256" key="4">
    <source>
        <dbReference type="ARBA" id="ARBA00009183"/>
    </source>
</evidence>
<evidence type="ECO:0000256" key="42">
    <source>
        <dbReference type="ARBA" id="ARBA00049443"/>
    </source>
</evidence>
<evidence type="ECO:0000256" key="32">
    <source>
        <dbReference type="ARBA" id="ARBA00047426"/>
    </source>
</evidence>
<dbReference type="PRINTS" id="PR00370">
    <property type="entry name" value="FMOXYGENASE"/>
</dbReference>
<keyword evidence="17" id="KW-0560">Oxidoreductase</keyword>
<keyword evidence="20" id="KW-0472">Membrane</keyword>
<dbReference type="GO" id="GO:0005789">
    <property type="term" value="C:endoplasmic reticulum membrane"/>
    <property type="evidence" value="ECO:0007669"/>
    <property type="project" value="UniProtKB-SubCell"/>
</dbReference>
<keyword evidence="45" id="KW-1185">Reference proteome</keyword>
<gene>
    <name evidence="44" type="ORF">B9Z19DRAFT_1087672</name>
</gene>
<name>A0A2T6ZMM9_TUBBO</name>
<comment type="catalytic activity">
    <reaction evidence="41">
        <text>heptan-4-one + NADPH + O2 + H(+) = propyl butanoate + NADP(+) + H2O</text>
        <dbReference type="Rhea" id="RHEA:54852"/>
        <dbReference type="ChEBI" id="CHEBI:15377"/>
        <dbReference type="ChEBI" id="CHEBI:15378"/>
        <dbReference type="ChEBI" id="CHEBI:15379"/>
        <dbReference type="ChEBI" id="CHEBI:57783"/>
        <dbReference type="ChEBI" id="CHEBI:58349"/>
        <dbReference type="ChEBI" id="CHEBI:89484"/>
        <dbReference type="ChEBI" id="CHEBI:89719"/>
    </reaction>
    <physiologicalReaction direction="left-to-right" evidence="41">
        <dbReference type="Rhea" id="RHEA:54853"/>
    </physiologicalReaction>
</comment>
<dbReference type="STRING" id="42251.A0A2T6ZMM9"/>
<evidence type="ECO:0000256" key="41">
    <source>
        <dbReference type="ARBA" id="ARBA00048990"/>
    </source>
</evidence>
<evidence type="ECO:0000256" key="24">
    <source>
        <dbReference type="ARBA" id="ARBA00033301"/>
    </source>
</evidence>
<evidence type="ECO:0000256" key="26">
    <source>
        <dbReference type="ARBA" id="ARBA00034536"/>
    </source>
</evidence>
<keyword evidence="16" id="KW-1133">Transmembrane helix</keyword>
<evidence type="ECO:0000256" key="7">
    <source>
        <dbReference type="ARBA" id="ARBA00019213"/>
    </source>
</evidence>
<dbReference type="PANTHER" id="PTHR23023">
    <property type="entry name" value="DIMETHYLANILINE MONOOXYGENASE"/>
    <property type="match status" value="1"/>
</dbReference>
<evidence type="ECO:0000256" key="5">
    <source>
        <dbReference type="ARBA" id="ARBA00012698"/>
    </source>
</evidence>
<evidence type="ECO:0000256" key="18">
    <source>
        <dbReference type="ARBA" id="ARBA00023033"/>
    </source>
</evidence>
<comment type="catalytic activity">
    <reaction evidence="42">
        <text>N,N-dimethylaniline + NADPH + O2 + H(+) = N,N-dimethylaniline N-oxide + NADP(+) + H2O</text>
        <dbReference type="Rhea" id="RHEA:24468"/>
        <dbReference type="ChEBI" id="CHEBI:15377"/>
        <dbReference type="ChEBI" id="CHEBI:15378"/>
        <dbReference type="ChEBI" id="CHEBI:15379"/>
        <dbReference type="ChEBI" id="CHEBI:16269"/>
        <dbReference type="ChEBI" id="CHEBI:17735"/>
        <dbReference type="ChEBI" id="CHEBI:57783"/>
        <dbReference type="ChEBI" id="CHEBI:58349"/>
        <dbReference type="EC" id="1.14.13.8"/>
    </reaction>
    <physiologicalReaction direction="left-to-right" evidence="42">
        <dbReference type="Rhea" id="RHEA:24469"/>
    </physiologicalReaction>
</comment>
<evidence type="ECO:0000256" key="14">
    <source>
        <dbReference type="ARBA" id="ARBA00022848"/>
    </source>
</evidence>
<comment type="subcellular location">
    <subcellularLocation>
        <location evidence="2">Endoplasmic reticulum membrane</location>
        <topology evidence="2">Single-pass membrane protein</topology>
    </subcellularLocation>
    <subcellularLocation>
        <location evidence="3">Microsome membrane</location>
    </subcellularLocation>
</comment>
<keyword evidence="18 44" id="KW-0503">Monooxygenase</keyword>
<dbReference type="FunFam" id="3.50.50.60:FF:000159">
    <property type="entry name" value="Dimethylaniline monooxygenase [N-oxide-forming]"/>
    <property type="match status" value="1"/>
</dbReference>
<evidence type="ECO:0000256" key="36">
    <source>
        <dbReference type="ARBA" id="ARBA00047977"/>
    </source>
</evidence>
<comment type="catalytic activity">
    <reaction evidence="32">
        <text>hexan-3-one + NADPH + O2 + H(+) = propyl propanoate + NADP(+) + H2O</text>
        <dbReference type="Rhea" id="RHEA:54848"/>
        <dbReference type="ChEBI" id="CHEBI:15377"/>
        <dbReference type="ChEBI" id="CHEBI:15378"/>
        <dbReference type="ChEBI" id="CHEBI:15379"/>
        <dbReference type="ChEBI" id="CHEBI:57783"/>
        <dbReference type="ChEBI" id="CHEBI:58349"/>
        <dbReference type="ChEBI" id="CHEBI:89828"/>
        <dbReference type="ChEBI" id="CHEBI:89891"/>
    </reaction>
    <physiologicalReaction direction="left-to-right" evidence="32">
        <dbReference type="Rhea" id="RHEA:54849"/>
    </physiologicalReaction>
</comment>
<evidence type="ECO:0000256" key="3">
    <source>
        <dbReference type="ARBA" id="ARBA00004524"/>
    </source>
</evidence>
<comment type="function">
    <text evidence="30">Broad spectrum monooxygenase that catalyzes the oxygenation of a wide variety of nitrogen- and sulfur-containing compounds including xenobiotics. Catalyzes the S-oxygenation of hypotaurine to produce taurine, an organic osmolyte involved in cell volume regulation as well as a variety of cytoprotective and developmental processes. In vitro, catalyzes the N-oxygenation of trimethylamine (TMA) to produce trimethylamine N-oxide (TMAO) and could therefore participate to the detoxification of this compound that is generated by the action of gut microbiota from dietary precursors such as choline, choline containing compounds, betaine or L-carnitine.</text>
</comment>
<dbReference type="SUPFAM" id="SSF51905">
    <property type="entry name" value="FAD/NAD(P)-binding domain"/>
    <property type="match status" value="2"/>
</dbReference>
<keyword evidence="13" id="KW-0274">FAD</keyword>
<comment type="catalytic activity">
    <reaction evidence="34">
        <text>sulcatone + NADPH + O2 + H(+) = 4-methylpent-3-en-1-yl acetate + NADP(+) + H2O</text>
        <dbReference type="Rhea" id="RHEA:54864"/>
        <dbReference type="ChEBI" id="CHEBI:15377"/>
        <dbReference type="ChEBI" id="CHEBI:15378"/>
        <dbReference type="ChEBI" id="CHEBI:15379"/>
        <dbReference type="ChEBI" id="CHEBI:16310"/>
        <dbReference type="ChEBI" id="CHEBI:57783"/>
        <dbReference type="ChEBI" id="CHEBI:58349"/>
        <dbReference type="ChEBI" id="CHEBI:138373"/>
    </reaction>
    <physiologicalReaction direction="left-to-right" evidence="34">
        <dbReference type="Rhea" id="RHEA:54865"/>
    </physiologicalReaction>
</comment>
<dbReference type="EMBL" id="NESQ01000177">
    <property type="protein sequence ID" value="PUU76745.1"/>
    <property type="molecule type" value="Genomic_DNA"/>
</dbReference>
<keyword evidence="15" id="KW-0521">NADP</keyword>
<dbReference type="GO" id="GO:0004499">
    <property type="term" value="F:N,N-dimethylaniline monooxygenase activity"/>
    <property type="evidence" value="ECO:0007669"/>
    <property type="project" value="InterPro"/>
</dbReference>
<evidence type="ECO:0000256" key="37">
    <source>
        <dbReference type="ARBA" id="ARBA00048041"/>
    </source>
</evidence>
<evidence type="ECO:0000256" key="12">
    <source>
        <dbReference type="ARBA" id="ARBA00022824"/>
    </source>
</evidence>
<evidence type="ECO:0000256" key="43">
    <source>
        <dbReference type="ARBA" id="ARBA00049475"/>
    </source>
</evidence>
<dbReference type="InterPro" id="IPR000960">
    <property type="entry name" value="Flavin_mOase"/>
</dbReference>
<evidence type="ECO:0000256" key="30">
    <source>
        <dbReference type="ARBA" id="ARBA00045957"/>
    </source>
</evidence>
<keyword evidence="8" id="KW-0488">Methylation</keyword>
<comment type="catalytic activity">
    <reaction evidence="43">
        <text>octan-3-one + NADPH + O2 + H(+) = pentyl propanoate + NADP(+) + H2O</text>
        <dbReference type="Rhea" id="RHEA:54840"/>
        <dbReference type="ChEBI" id="CHEBI:15377"/>
        <dbReference type="ChEBI" id="CHEBI:15378"/>
        <dbReference type="ChEBI" id="CHEBI:15379"/>
        <dbReference type="ChEBI" id="CHEBI:57783"/>
        <dbReference type="ChEBI" id="CHEBI:58349"/>
        <dbReference type="ChEBI" id="CHEBI:80946"/>
        <dbReference type="ChEBI" id="CHEBI:87373"/>
    </reaction>
    <physiologicalReaction direction="left-to-right" evidence="43">
        <dbReference type="Rhea" id="RHEA:54841"/>
    </physiologicalReaction>
</comment>
<evidence type="ECO:0000256" key="33">
    <source>
        <dbReference type="ARBA" id="ARBA00047574"/>
    </source>
</evidence>
<evidence type="ECO:0000256" key="40">
    <source>
        <dbReference type="ARBA" id="ARBA00048989"/>
    </source>
</evidence>
<evidence type="ECO:0000256" key="21">
    <source>
        <dbReference type="ARBA" id="ARBA00029725"/>
    </source>
</evidence>
<evidence type="ECO:0000256" key="10">
    <source>
        <dbReference type="ARBA" id="ARBA00022630"/>
    </source>
</evidence>
<keyword evidence="11" id="KW-0812">Transmembrane</keyword>
<dbReference type="PRINTS" id="PR01125">
    <property type="entry name" value="FMOXYGENASE5"/>
</dbReference>
<evidence type="ECO:0000256" key="35">
    <source>
        <dbReference type="ARBA" id="ARBA00047864"/>
    </source>
</evidence>
<dbReference type="InterPro" id="IPR002257">
    <property type="entry name" value="Flavin_mOase_5"/>
</dbReference>
<sequence length="518" mass="57529">MTLRVAIIGAGISGLVSIKQCLEAGVEPVCFEASGHFGGQWRYTDPDPQTGKVASSMYRSVVINTCRETMMLSDFPMDPKLYAMYPHNSKVQAYFESYADFFGLRPHIRLNHRVQKVHPVEGGKWTVEVESGGQTTIDTYDAVFVCTGHHATPNMPDWQDADKFEGELMHSHYYRDTNKFQGKDVAVVGVGNSGADISSELSTCTKSTHLITRSGTWVWPRYLLGKPYEYLGSRFMLYMVPRFVALASMKLALGNALGAIPKELKPEHNLLAAHPTIRTDLLERVRTGTITPHRASIKRFTKKGIELTNGEVVEPLDTVVAATGYSLSFPFLPAGIVQPDEDKPGKENWANLYKLIIPPGHPGLYFIGLCQALGALMPVAEMQARWATSVLKNEIPLPSPEKMHGSIAAYQNDLKKLYVKSPRHTLQVEFFPYLDLLARDLGTQVTFGRFLSTFGIWQGTKTARSAYFGPPSAVQYRLFGEGSKPELAKLVVQRLAKKGDDEMSAEEVAEVEKYRAGN</sequence>
<evidence type="ECO:0000256" key="20">
    <source>
        <dbReference type="ARBA" id="ARBA00023136"/>
    </source>
</evidence>
<evidence type="ECO:0000313" key="44">
    <source>
        <dbReference type="EMBL" id="PUU76745.1"/>
    </source>
</evidence>
<comment type="cofactor">
    <cofactor evidence="1">
        <name>FAD</name>
        <dbReference type="ChEBI" id="CHEBI:57692"/>
    </cofactor>
</comment>
<dbReference type="GO" id="GO:0016174">
    <property type="term" value="F:NAD(P)H oxidase H2O2-forming activity"/>
    <property type="evidence" value="ECO:0007669"/>
    <property type="project" value="UniProtKB-EC"/>
</dbReference>
<comment type="catalytic activity">
    <reaction evidence="38">
        <text>trimethylamine + NADPH + O2 = trimethylamine N-oxide + NADP(+) + H2O</text>
        <dbReference type="Rhea" id="RHEA:31979"/>
        <dbReference type="ChEBI" id="CHEBI:15377"/>
        <dbReference type="ChEBI" id="CHEBI:15379"/>
        <dbReference type="ChEBI" id="CHEBI:15724"/>
        <dbReference type="ChEBI" id="CHEBI:57783"/>
        <dbReference type="ChEBI" id="CHEBI:58349"/>
        <dbReference type="ChEBI" id="CHEBI:58389"/>
        <dbReference type="EC" id="1.14.13.148"/>
    </reaction>
    <physiologicalReaction direction="left-to-right" evidence="38">
        <dbReference type="Rhea" id="RHEA:31980"/>
    </physiologicalReaction>
</comment>
<comment type="similarity">
    <text evidence="4">Belongs to the FMO family.</text>
</comment>
<reference evidence="44 45" key="1">
    <citation type="submission" date="2017-04" db="EMBL/GenBank/DDBJ databases">
        <title>Draft genome sequence of Tuber borchii Vittad., a whitish edible truffle.</title>
        <authorList>
            <consortium name="DOE Joint Genome Institute"/>
            <person name="Murat C."/>
            <person name="Kuo A."/>
            <person name="Barry K.W."/>
            <person name="Clum A."/>
            <person name="Dockter R.B."/>
            <person name="Fauchery L."/>
            <person name="Iotti M."/>
            <person name="Kohler A."/>
            <person name="Labutti K."/>
            <person name="Lindquist E.A."/>
            <person name="Lipzen A."/>
            <person name="Ohm R.A."/>
            <person name="Wang M."/>
            <person name="Grigoriev I.V."/>
            <person name="Zambonelli A."/>
            <person name="Martin F.M."/>
        </authorList>
    </citation>
    <scope>NUCLEOTIDE SEQUENCE [LARGE SCALE GENOMIC DNA]</scope>
    <source>
        <strain evidence="44 45">Tbo3840</strain>
    </source>
</reference>
<evidence type="ECO:0000256" key="28">
    <source>
        <dbReference type="ARBA" id="ARBA00034561"/>
    </source>
</evidence>
<comment type="function">
    <text evidence="29">Acts as a Baeyer-Villiger monooxygenase on a broad range of substrates. Catalyzes the insertion of an oxygen atom into a carbon-carbon bond adjacent to a carbonyl, which converts ketones to esters. Active on diverse carbonyl compounds, whereas soft nucleophiles are mostly non- or poorly reactive. In contrast with other forms of FMO it is non- or poorly active on 'classical' substrates such as drugs, pesticides, and dietary components containing soft nucleophilic heteroatoms. Able to oxidize drug molecules bearing a carbonyl group on an aliphatic chain, such as nabumetone and pentoxifylline. Also, in the absence of substrates, shows slow but yet significant NADPH oxidase activity. Acts as a positive modulator of cholesterol biosynthesis as well as glucose homeostasis, promoting metabolic aging via pleiotropic effects.</text>
</comment>
<keyword evidence="12" id="KW-0256">Endoplasmic reticulum</keyword>
<comment type="catalytic activity">
    <reaction evidence="35">
        <text>NADPH + O2 + H(+) = H2O2 + NADP(+)</text>
        <dbReference type="Rhea" id="RHEA:11260"/>
        <dbReference type="ChEBI" id="CHEBI:15378"/>
        <dbReference type="ChEBI" id="CHEBI:15379"/>
        <dbReference type="ChEBI" id="CHEBI:16240"/>
        <dbReference type="ChEBI" id="CHEBI:57783"/>
        <dbReference type="ChEBI" id="CHEBI:58349"/>
        <dbReference type="EC" id="1.6.3.1"/>
    </reaction>
    <physiologicalReaction direction="left-to-right" evidence="35">
        <dbReference type="Rhea" id="RHEA:11261"/>
    </physiologicalReaction>
</comment>
<evidence type="ECO:0000256" key="9">
    <source>
        <dbReference type="ARBA" id="ARBA00022553"/>
    </source>
</evidence>
<evidence type="ECO:0000256" key="13">
    <source>
        <dbReference type="ARBA" id="ARBA00022827"/>
    </source>
</evidence>
<comment type="catalytic activity">
    <reaction evidence="37">
        <text>hypotaurine + NADPH + O2 + H(+) = taurine + NADP(+) + H2O</text>
        <dbReference type="Rhea" id="RHEA:69819"/>
        <dbReference type="ChEBI" id="CHEBI:15377"/>
        <dbReference type="ChEBI" id="CHEBI:15378"/>
        <dbReference type="ChEBI" id="CHEBI:15379"/>
        <dbReference type="ChEBI" id="CHEBI:57783"/>
        <dbReference type="ChEBI" id="CHEBI:57853"/>
        <dbReference type="ChEBI" id="CHEBI:58349"/>
        <dbReference type="ChEBI" id="CHEBI:507393"/>
        <dbReference type="EC" id="1.14.13.8"/>
    </reaction>
    <physiologicalReaction direction="left-to-right" evidence="37">
        <dbReference type="Rhea" id="RHEA:69820"/>
    </physiologicalReaction>
</comment>
<dbReference type="Gene3D" id="3.50.50.60">
    <property type="entry name" value="FAD/NAD(P)-binding domain"/>
    <property type="match status" value="1"/>
</dbReference>
<keyword evidence="19" id="KW-0443">Lipid metabolism</keyword>
<evidence type="ECO:0000256" key="25">
    <source>
        <dbReference type="ARBA" id="ARBA00034528"/>
    </source>
</evidence>
<protein>
    <recommendedName>
        <fullName evidence="26">Flavin-containing monooxygenase 1</fullName>
        <ecNumber evidence="25">1.14.13.148</ecNumber>
        <ecNumber evidence="6">1.14.13.8</ecNumber>
        <ecNumber evidence="5">1.6.3.1</ecNumber>
    </recommendedName>
    <alternativeName>
        <fullName evidence="28">Dimethylaniline monooxygenase [N-oxide-forming] 1</fullName>
    </alternativeName>
    <alternativeName>
        <fullName evidence="24">Dimethylaniline monooxygenase [N-oxide-forming] 5</fullName>
    </alternativeName>
    <alternativeName>
        <fullName evidence="21">Dimethylaniline oxidase 1</fullName>
    </alternativeName>
    <alternativeName>
        <fullName evidence="22">Dimethylaniline oxidase 5</fullName>
    </alternativeName>
    <alternativeName>
        <fullName evidence="7">Flavin-containing monooxygenase 5</fullName>
    </alternativeName>
    <alternativeName>
        <fullName evidence="23">NADPH oxidase</fullName>
    </alternativeName>
    <alternativeName>
        <fullName evidence="27">Trimethylamine monooxygenase</fullName>
    </alternativeName>
</protein>
<dbReference type="Pfam" id="PF00743">
    <property type="entry name" value="FMO-like"/>
    <property type="match status" value="1"/>
</dbReference>
<evidence type="ECO:0000256" key="6">
    <source>
        <dbReference type="ARBA" id="ARBA00012850"/>
    </source>
</evidence>
<comment type="catalytic activity">
    <reaction evidence="39">
        <text>octan-3-one + NADPH + O2 + H(+) = ethyl hexanoate + NADP(+) + H2O</text>
        <dbReference type="Rhea" id="RHEA:54856"/>
        <dbReference type="ChEBI" id="CHEBI:15377"/>
        <dbReference type="ChEBI" id="CHEBI:15378"/>
        <dbReference type="ChEBI" id="CHEBI:15379"/>
        <dbReference type="ChEBI" id="CHEBI:57783"/>
        <dbReference type="ChEBI" id="CHEBI:58349"/>
        <dbReference type="ChEBI" id="CHEBI:80946"/>
        <dbReference type="ChEBI" id="CHEBI:86055"/>
    </reaction>
    <physiologicalReaction direction="left-to-right" evidence="39">
        <dbReference type="Rhea" id="RHEA:54857"/>
    </physiologicalReaction>
</comment>
<evidence type="ECO:0000256" key="23">
    <source>
        <dbReference type="ARBA" id="ARBA00033213"/>
    </source>
</evidence>
<dbReference type="InterPro" id="IPR050346">
    <property type="entry name" value="FMO-like"/>
</dbReference>
<dbReference type="EC" id="1.14.13.8" evidence="6"/>
<comment type="catalytic activity">
    <reaction evidence="33">
        <text>heptan-2-one + NADPH + O2 + H(+) = pentyl acetate + NADP(+) + H2O</text>
        <dbReference type="Rhea" id="RHEA:54836"/>
        <dbReference type="ChEBI" id="CHEBI:5672"/>
        <dbReference type="ChEBI" id="CHEBI:15377"/>
        <dbReference type="ChEBI" id="CHEBI:15378"/>
        <dbReference type="ChEBI" id="CHEBI:15379"/>
        <dbReference type="ChEBI" id="CHEBI:57783"/>
        <dbReference type="ChEBI" id="CHEBI:58349"/>
        <dbReference type="ChEBI" id="CHEBI:87362"/>
    </reaction>
    <physiologicalReaction direction="left-to-right" evidence="33">
        <dbReference type="Rhea" id="RHEA:54837"/>
    </physiologicalReaction>
</comment>
<dbReference type="GO" id="GO:0050661">
    <property type="term" value="F:NADP binding"/>
    <property type="evidence" value="ECO:0007669"/>
    <property type="project" value="InterPro"/>
</dbReference>
<comment type="catalytic activity">
    <reaction evidence="40">
        <text>(2E)-geranial + NADPH + O2 + H(+) = (1E)-2,6-dimethylhepta-1,5-dien-1-yl formate + NADP(+) + H2O</text>
        <dbReference type="Rhea" id="RHEA:54860"/>
        <dbReference type="ChEBI" id="CHEBI:15377"/>
        <dbReference type="ChEBI" id="CHEBI:15378"/>
        <dbReference type="ChEBI" id="CHEBI:15379"/>
        <dbReference type="ChEBI" id="CHEBI:16980"/>
        <dbReference type="ChEBI" id="CHEBI:57783"/>
        <dbReference type="ChEBI" id="CHEBI:58349"/>
        <dbReference type="ChEBI" id="CHEBI:138375"/>
    </reaction>
    <physiologicalReaction direction="left-to-right" evidence="40">
        <dbReference type="Rhea" id="RHEA:54861"/>
    </physiologicalReaction>
</comment>
<evidence type="ECO:0000256" key="27">
    <source>
        <dbReference type="ARBA" id="ARBA00034554"/>
    </source>
</evidence>
<keyword evidence="10" id="KW-0285">Flavoprotein</keyword>
<dbReference type="EC" id="1.6.3.1" evidence="5"/>
<proteinExistence type="inferred from homology"/>
<comment type="catalytic activity">
    <reaction evidence="31">
        <text>hypotaurine + NADH + O2 + H(+) = taurine + NAD(+) + H2O</text>
        <dbReference type="Rhea" id="RHEA:74111"/>
        <dbReference type="ChEBI" id="CHEBI:15377"/>
        <dbReference type="ChEBI" id="CHEBI:15378"/>
        <dbReference type="ChEBI" id="CHEBI:15379"/>
        <dbReference type="ChEBI" id="CHEBI:57540"/>
        <dbReference type="ChEBI" id="CHEBI:57853"/>
        <dbReference type="ChEBI" id="CHEBI:57945"/>
        <dbReference type="ChEBI" id="CHEBI:507393"/>
        <dbReference type="EC" id="1.14.13.8"/>
    </reaction>
    <physiologicalReaction direction="left-to-right" evidence="31">
        <dbReference type="Rhea" id="RHEA:74112"/>
    </physiologicalReaction>
</comment>
<dbReference type="Proteomes" id="UP000244722">
    <property type="component" value="Unassembled WGS sequence"/>
</dbReference>
<evidence type="ECO:0000256" key="1">
    <source>
        <dbReference type="ARBA" id="ARBA00001974"/>
    </source>
</evidence>
<evidence type="ECO:0000256" key="16">
    <source>
        <dbReference type="ARBA" id="ARBA00022989"/>
    </source>
</evidence>
<evidence type="ECO:0000256" key="19">
    <source>
        <dbReference type="ARBA" id="ARBA00023098"/>
    </source>
</evidence>
<evidence type="ECO:0000256" key="17">
    <source>
        <dbReference type="ARBA" id="ARBA00023002"/>
    </source>
</evidence>
<evidence type="ECO:0000256" key="22">
    <source>
        <dbReference type="ARBA" id="ARBA00029728"/>
    </source>
</evidence>
<evidence type="ECO:0000256" key="11">
    <source>
        <dbReference type="ARBA" id="ARBA00022692"/>
    </source>
</evidence>
<evidence type="ECO:0000256" key="39">
    <source>
        <dbReference type="ARBA" id="ARBA00048459"/>
    </source>
</evidence>
<evidence type="ECO:0000256" key="29">
    <source>
        <dbReference type="ARBA" id="ARBA00045722"/>
    </source>
</evidence>
<dbReference type="GO" id="GO:0006629">
    <property type="term" value="P:lipid metabolic process"/>
    <property type="evidence" value="ECO:0007669"/>
    <property type="project" value="UniProtKB-KW"/>
</dbReference>
<evidence type="ECO:0000256" key="31">
    <source>
        <dbReference type="ARBA" id="ARBA00047338"/>
    </source>
</evidence>
<comment type="catalytic activity">
    <reaction evidence="36">
        <text>hexan-3-one + NADPH + O2 + H(+) = ethyl butanoate + NADP(+) + H2O</text>
        <dbReference type="Rhea" id="RHEA:54844"/>
        <dbReference type="ChEBI" id="CHEBI:15377"/>
        <dbReference type="ChEBI" id="CHEBI:15378"/>
        <dbReference type="ChEBI" id="CHEBI:15379"/>
        <dbReference type="ChEBI" id="CHEBI:57783"/>
        <dbReference type="ChEBI" id="CHEBI:58349"/>
        <dbReference type="ChEBI" id="CHEBI:88764"/>
        <dbReference type="ChEBI" id="CHEBI:89891"/>
    </reaction>
    <physiologicalReaction direction="left-to-right" evidence="36">
        <dbReference type="Rhea" id="RHEA:54845"/>
    </physiologicalReaction>
</comment>
<dbReference type="GO" id="GO:0050660">
    <property type="term" value="F:flavin adenine dinucleotide binding"/>
    <property type="evidence" value="ECO:0007669"/>
    <property type="project" value="InterPro"/>
</dbReference>
<dbReference type="PIRSF" id="PIRSF000332">
    <property type="entry name" value="FMO"/>
    <property type="match status" value="1"/>
</dbReference>
<dbReference type="InterPro" id="IPR020946">
    <property type="entry name" value="Flavin_mOase-like"/>
</dbReference>
<evidence type="ECO:0000256" key="38">
    <source>
        <dbReference type="ARBA" id="ARBA00048088"/>
    </source>
</evidence>
<evidence type="ECO:0000256" key="15">
    <source>
        <dbReference type="ARBA" id="ARBA00022857"/>
    </source>
</evidence>
<keyword evidence="9" id="KW-0597">Phosphoprotein</keyword>
<comment type="caution">
    <text evidence="44">The sequence shown here is derived from an EMBL/GenBank/DDBJ whole genome shotgun (WGS) entry which is preliminary data.</text>
</comment>
<evidence type="ECO:0000256" key="8">
    <source>
        <dbReference type="ARBA" id="ARBA00022481"/>
    </source>
</evidence>
<dbReference type="AlphaFoldDB" id="A0A2T6ZMM9"/>
<dbReference type="EC" id="1.14.13.148" evidence="25"/>
<dbReference type="GO" id="GO:0034899">
    <property type="term" value="F:trimethylamine monooxygenase activity"/>
    <property type="evidence" value="ECO:0007669"/>
    <property type="project" value="UniProtKB-EC"/>
</dbReference>